<reference evidence="4 5" key="1">
    <citation type="submission" date="2021-01" db="EMBL/GenBank/DDBJ databases">
        <title>Tumebacillus sp. strain ITR2 16S ribosomal RNA gene Genome sequencing and assembly.</title>
        <authorList>
            <person name="Kang M."/>
        </authorList>
    </citation>
    <scope>NUCLEOTIDE SEQUENCE [LARGE SCALE GENOMIC DNA]</scope>
    <source>
        <strain evidence="4 5">ITR2</strain>
    </source>
</reference>
<dbReference type="Pfam" id="PF14278">
    <property type="entry name" value="TetR_C_8"/>
    <property type="match status" value="1"/>
</dbReference>
<dbReference type="Pfam" id="PF00440">
    <property type="entry name" value="TetR_N"/>
    <property type="match status" value="1"/>
</dbReference>
<keyword evidence="1 2" id="KW-0238">DNA-binding</keyword>
<dbReference type="Gene3D" id="1.10.357.10">
    <property type="entry name" value="Tetracycline Repressor, domain 2"/>
    <property type="match status" value="1"/>
</dbReference>
<dbReference type="PANTHER" id="PTHR43479:SF23">
    <property type="entry name" value="HTH TETR-TYPE DOMAIN-CONTAINING PROTEIN"/>
    <property type="match status" value="1"/>
</dbReference>
<name>A0ABS1J6S7_9BACL</name>
<dbReference type="PRINTS" id="PR00455">
    <property type="entry name" value="HTHTETR"/>
</dbReference>
<accession>A0ABS1J6S7</accession>
<dbReference type="Proteomes" id="UP000602284">
    <property type="component" value="Unassembled WGS sequence"/>
</dbReference>
<sequence length="191" mass="22444">MEEKLDARIKRSRQLLREALVTLIEEKGYERLTVRDITDRAALNRSTFYLHYQDKEDLLRQTAKEVLDELRACFQTPEPIPLKDDISPTLISLFEHVEQNGDFYQVMLSEKGFPRFQFYLEKVMIDSLKGRQDLLQPQGELAVPFDFFLHYIASAHTGMIAWWLGQDRPYSPKYMATQLTRLIRSTAQALR</sequence>
<proteinExistence type="predicted"/>
<dbReference type="RefSeq" id="WP_201631655.1">
    <property type="nucleotide sequence ID" value="NZ_JAEQNB010000001.1"/>
</dbReference>
<dbReference type="PROSITE" id="PS50977">
    <property type="entry name" value="HTH_TETR_2"/>
    <property type="match status" value="1"/>
</dbReference>
<dbReference type="InterPro" id="IPR039532">
    <property type="entry name" value="TetR_C_Firmicutes"/>
</dbReference>
<comment type="caution">
    <text evidence="4">The sequence shown here is derived from an EMBL/GenBank/DDBJ whole genome shotgun (WGS) entry which is preliminary data.</text>
</comment>
<dbReference type="EMBL" id="JAEQNB010000001">
    <property type="protein sequence ID" value="MBL0385990.1"/>
    <property type="molecule type" value="Genomic_DNA"/>
</dbReference>
<dbReference type="InterPro" id="IPR009057">
    <property type="entry name" value="Homeodomain-like_sf"/>
</dbReference>
<dbReference type="InterPro" id="IPR050624">
    <property type="entry name" value="HTH-type_Tx_Regulator"/>
</dbReference>
<evidence type="ECO:0000256" key="2">
    <source>
        <dbReference type="PROSITE-ProRule" id="PRU00335"/>
    </source>
</evidence>
<organism evidence="4 5">
    <name type="scientific">Tumebacillus amylolyticus</name>
    <dbReference type="NCBI Taxonomy" id="2801339"/>
    <lineage>
        <taxon>Bacteria</taxon>
        <taxon>Bacillati</taxon>
        <taxon>Bacillota</taxon>
        <taxon>Bacilli</taxon>
        <taxon>Bacillales</taxon>
        <taxon>Alicyclobacillaceae</taxon>
        <taxon>Tumebacillus</taxon>
    </lineage>
</organism>
<feature type="DNA-binding region" description="H-T-H motif" evidence="2">
    <location>
        <begin position="33"/>
        <end position="52"/>
    </location>
</feature>
<gene>
    <name evidence="4" type="ORF">JJB07_04930</name>
</gene>
<evidence type="ECO:0000256" key="1">
    <source>
        <dbReference type="ARBA" id="ARBA00023125"/>
    </source>
</evidence>
<keyword evidence="5" id="KW-1185">Reference proteome</keyword>
<evidence type="ECO:0000259" key="3">
    <source>
        <dbReference type="PROSITE" id="PS50977"/>
    </source>
</evidence>
<dbReference type="SUPFAM" id="SSF46689">
    <property type="entry name" value="Homeodomain-like"/>
    <property type="match status" value="1"/>
</dbReference>
<protein>
    <submittedName>
        <fullName evidence="4">TetR/AcrR family transcriptional regulator</fullName>
    </submittedName>
</protein>
<feature type="domain" description="HTH tetR-type" evidence="3">
    <location>
        <begin position="10"/>
        <end position="70"/>
    </location>
</feature>
<dbReference type="InterPro" id="IPR001647">
    <property type="entry name" value="HTH_TetR"/>
</dbReference>
<evidence type="ECO:0000313" key="5">
    <source>
        <dbReference type="Proteomes" id="UP000602284"/>
    </source>
</evidence>
<evidence type="ECO:0000313" key="4">
    <source>
        <dbReference type="EMBL" id="MBL0385990.1"/>
    </source>
</evidence>
<dbReference type="PANTHER" id="PTHR43479">
    <property type="entry name" value="ACREF/ENVCD OPERON REPRESSOR-RELATED"/>
    <property type="match status" value="1"/>
</dbReference>